<dbReference type="EMBL" id="AWGJ01000006">
    <property type="protein sequence ID" value="ODN78994.1"/>
    <property type="molecule type" value="Genomic_DNA"/>
</dbReference>
<organism evidence="1 2">
    <name type="scientific">Cryptococcus amylolentus CBS 6039</name>
    <dbReference type="NCBI Taxonomy" id="1295533"/>
    <lineage>
        <taxon>Eukaryota</taxon>
        <taxon>Fungi</taxon>
        <taxon>Dikarya</taxon>
        <taxon>Basidiomycota</taxon>
        <taxon>Agaricomycotina</taxon>
        <taxon>Tremellomycetes</taxon>
        <taxon>Tremellales</taxon>
        <taxon>Cryptococcaceae</taxon>
        <taxon>Cryptococcus</taxon>
    </lineage>
</organism>
<gene>
    <name evidence="1" type="ORF">L202_04505</name>
</gene>
<dbReference type="AlphaFoldDB" id="A0A1E3HRM3"/>
<name>A0A1E3HRM3_9TREE</name>
<accession>A0A1E3HRM3</accession>
<evidence type="ECO:0000313" key="2">
    <source>
        <dbReference type="Proteomes" id="UP000094065"/>
    </source>
</evidence>
<evidence type="ECO:0000313" key="1">
    <source>
        <dbReference type="EMBL" id="ODN78994.1"/>
    </source>
</evidence>
<proteinExistence type="predicted"/>
<dbReference type="Proteomes" id="UP000094065">
    <property type="component" value="Unassembled WGS sequence"/>
</dbReference>
<dbReference type="RefSeq" id="XP_018994040.1">
    <property type="nucleotide sequence ID" value="XM_019138603.1"/>
</dbReference>
<sequence length="183" mass="20789">MPPKLAPKYDIAADFAMSGSADRRSFTSAATHEEEEGAAESVKLYNYPEGLCGVAWLEEYNKVYREYAHMTEGRFDAVWKPKRANRKKEVAEPKIDPALSKIIIQVMKGQGHPSKACIPFIKAALAQFRCSIRMKGAALRDLSARVSELEKDTLVVRNSVMKLLWVFLLEESFEEDEEEWVDE</sequence>
<keyword evidence="2" id="KW-1185">Reference proteome</keyword>
<reference evidence="1 2" key="1">
    <citation type="submission" date="2016-06" db="EMBL/GenBank/DDBJ databases">
        <title>Evolution of pathogenesis and genome organization in the Tremellales.</title>
        <authorList>
            <person name="Cuomo C."/>
            <person name="Litvintseva A."/>
            <person name="Heitman J."/>
            <person name="Chen Y."/>
            <person name="Sun S."/>
            <person name="Springer D."/>
            <person name="Dromer F."/>
            <person name="Young S."/>
            <person name="Zeng Q."/>
            <person name="Chapman S."/>
            <person name="Gujja S."/>
            <person name="Saif S."/>
            <person name="Birren B."/>
        </authorList>
    </citation>
    <scope>NUCLEOTIDE SEQUENCE [LARGE SCALE GENOMIC DNA]</scope>
    <source>
        <strain evidence="1 2">CBS 6039</strain>
    </source>
</reference>
<comment type="caution">
    <text evidence="1">The sequence shown here is derived from an EMBL/GenBank/DDBJ whole genome shotgun (WGS) entry which is preliminary data.</text>
</comment>
<protein>
    <submittedName>
        <fullName evidence="1">Uncharacterized protein</fullName>
    </submittedName>
</protein>
<dbReference type="OrthoDB" id="10536070at2759"/>
<dbReference type="GeneID" id="30155814"/>